<comment type="subcellular location">
    <subcellularLocation>
        <location evidence="2">Peroxisome membrane</location>
        <topology evidence="2">Peripheral membrane protein</topology>
    </subcellularLocation>
</comment>
<feature type="region of interest" description="Disordered" evidence="6">
    <location>
        <begin position="63"/>
        <end position="86"/>
    </location>
</feature>
<name>A0AAN6RFQ5_9PLEO</name>
<comment type="function">
    <text evidence="1">Required for peroxisome inheritance.</text>
</comment>
<evidence type="ECO:0000256" key="1">
    <source>
        <dbReference type="ARBA" id="ARBA00003594"/>
    </source>
</evidence>
<comment type="caution">
    <text evidence="7">The sequence shown here is derived from an EMBL/GenBank/DDBJ whole genome shotgun (WGS) entry which is preliminary data.</text>
</comment>
<evidence type="ECO:0000256" key="5">
    <source>
        <dbReference type="ARBA" id="ARBA00023136"/>
    </source>
</evidence>
<evidence type="ECO:0000313" key="7">
    <source>
        <dbReference type="EMBL" id="KAK3207726.1"/>
    </source>
</evidence>
<keyword evidence="5" id="KW-0472">Membrane</keyword>
<dbReference type="Pfam" id="PF12634">
    <property type="entry name" value="Inp1"/>
    <property type="match status" value="1"/>
</dbReference>
<proteinExistence type="inferred from homology"/>
<protein>
    <recommendedName>
        <fullName evidence="4">Inheritance of peroxisomes protein 1</fullName>
    </recommendedName>
</protein>
<evidence type="ECO:0000256" key="2">
    <source>
        <dbReference type="ARBA" id="ARBA00004421"/>
    </source>
</evidence>
<comment type="similarity">
    <text evidence="3">Belongs to the INP1 family.</text>
</comment>
<feature type="compositionally biased region" description="Basic and acidic residues" evidence="6">
    <location>
        <begin position="205"/>
        <end position="215"/>
    </location>
</feature>
<evidence type="ECO:0000256" key="4">
    <source>
        <dbReference type="ARBA" id="ARBA00021397"/>
    </source>
</evidence>
<feature type="region of interest" description="Disordered" evidence="6">
    <location>
        <begin position="189"/>
        <end position="450"/>
    </location>
</feature>
<dbReference type="EMBL" id="WVTA01000008">
    <property type="protein sequence ID" value="KAK3207726.1"/>
    <property type="molecule type" value="Genomic_DNA"/>
</dbReference>
<gene>
    <name evidence="7" type="ORF">GRF29_96g163974</name>
</gene>
<reference evidence="7 8" key="1">
    <citation type="submission" date="2021-02" db="EMBL/GenBank/DDBJ databases">
        <title>Genome assembly of Pseudopithomyces chartarum.</title>
        <authorList>
            <person name="Jauregui R."/>
            <person name="Singh J."/>
            <person name="Voisey C."/>
        </authorList>
    </citation>
    <scope>NUCLEOTIDE SEQUENCE [LARGE SCALE GENOMIC DNA]</scope>
    <source>
        <strain evidence="7 8">AGR01</strain>
    </source>
</reference>
<feature type="compositionally biased region" description="Low complexity" evidence="6">
    <location>
        <begin position="434"/>
        <end position="443"/>
    </location>
</feature>
<dbReference type="AlphaFoldDB" id="A0AAN6RFQ5"/>
<dbReference type="Proteomes" id="UP001280581">
    <property type="component" value="Unassembled WGS sequence"/>
</dbReference>
<feature type="compositionally biased region" description="Low complexity" evidence="6">
    <location>
        <begin position="1"/>
        <end position="22"/>
    </location>
</feature>
<sequence length="483" mass="53446">MASQAPASSPANAPTNVSSSAVRRSFTLPARVTNRPPPPASQPSPDGIETLFVCASTKIVSFTTSTRRTSPSRRRSPNRDDAPTLSWRSTTDRTLAFGPLRIYRVTSSNVSFLNSGNLLHTIFPRSQCWCVDGQSIFVLRIRQDAYYRIELPHETTEDTKKISDFENVLSQVLQYERTRCPFTRGFEVELPERPKTPPRKVAPRKPAEKAKKWTFDKTWMPDNGSRPCTPVMEGSDAGTASSYDEDDASSICTDRSEPAAPDTPGTQIDATPPRPVLKSSPAPAPRLSVSERAKMFQGGRSITAPITQQRHRLSISSEVIPEEIQQRNQDEDISSTKPQLERHESTDAQSILSTNDSFYSLEPTTNRTPSPPFHDASDQPLDCPTDLTTPSPDESRGRKHTRGPSEITIRPPSPNLTLHSPPSTPPLIPDSDSDTLSLSSHTSTPPPLRMKQSLLPEYQLHVFFSHTNFYGAGYDDESYAASE</sequence>
<accession>A0AAN6RFQ5</accession>
<keyword evidence="8" id="KW-1185">Reference proteome</keyword>
<dbReference type="GO" id="GO:0045033">
    <property type="term" value="P:peroxisome inheritance"/>
    <property type="evidence" value="ECO:0007669"/>
    <property type="project" value="InterPro"/>
</dbReference>
<dbReference type="InterPro" id="IPR024758">
    <property type="entry name" value="Inp1"/>
</dbReference>
<organism evidence="7 8">
    <name type="scientific">Pseudopithomyces chartarum</name>
    <dbReference type="NCBI Taxonomy" id="1892770"/>
    <lineage>
        <taxon>Eukaryota</taxon>
        <taxon>Fungi</taxon>
        <taxon>Dikarya</taxon>
        <taxon>Ascomycota</taxon>
        <taxon>Pezizomycotina</taxon>
        <taxon>Dothideomycetes</taxon>
        <taxon>Pleosporomycetidae</taxon>
        <taxon>Pleosporales</taxon>
        <taxon>Massarineae</taxon>
        <taxon>Didymosphaeriaceae</taxon>
        <taxon>Pseudopithomyces</taxon>
    </lineage>
</organism>
<dbReference type="GO" id="GO:0005780">
    <property type="term" value="C:extrinsic component of intraperoxisomal membrane"/>
    <property type="evidence" value="ECO:0007669"/>
    <property type="project" value="InterPro"/>
</dbReference>
<evidence type="ECO:0000313" key="8">
    <source>
        <dbReference type="Proteomes" id="UP001280581"/>
    </source>
</evidence>
<evidence type="ECO:0000256" key="3">
    <source>
        <dbReference type="ARBA" id="ARBA00010707"/>
    </source>
</evidence>
<feature type="compositionally biased region" description="Polar residues" evidence="6">
    <location>
        <begin position="347"/>
        <end position="368"/>
    </location>
</feature>
<feature type="region of interest" description="Disordered" evidence="6">
    <location>
        <begin position="1"/>
        <end position="47"/>
    </location>
</feature>
<evidence type="ECO:0000256" key="6">
    <source>
        <dbReference type="SAM" id="MobiDB-lite"/>
    </source>
</evidence>